<dbReference type="Pfam" id="PF00361">
    <property type="entry name" value="Proton_antipo_M"/>
    <property type="match status" value="2"/>
</dbReference>
<feature type="domain" description="NADH:quinone oxidoreductase/Mrp antiporter transmembrane" evidence="9">
    <location>
        <begin position="405"/>
        <end position="620"/>
    </location>
</feature>
<comment type="subcellular location">
    <subcellularLocation>
        <location evidence="1">Membrane</location>
        <topology evidence="1">Multi-pass membrane protein</topology>
    </subcellularLocation>
</comment>
<feature type="transmembrane region" description="Helical" evidence="8">
    <location>
        <begin position="12"/>
        <end position="31"/>
    </location>
</feature>
<feature type="transmembrane region" description="Helical" evidence="8">
    <location>
        <begin position="524"/>
        <end position="543"/>
    </location>
</feature>
<proteinExistence type="predicted"/>
<dbReference type="AlphaFoldDB" id="A0A076YFE5"/>
<accession>A0A076YFE5</accession>
<feature type="transmembrane region" description="Helical" evidence="8">
    <location>
        <begin position="573"/>
        <end position="593"/>
    </location>
</feature>
<evidence type="ECO:0000256" key="4">
    <source>
        <dbReference type="ARBA" id="ARBA00022989"/>
    </source>
</evidence>
<keyword evidence="5" id="KW-0520">NAD</keyword>
<evidence type="ECO:0000256" key="2">
    <source>
        <dbReference type="ARBA" id="ARBA00022692"/>
    </source>
</evidence>
<evidence type="ECO:0000256" key="1">
    <source>
        <dbReference type="ARBA" id="ARBA00004141"/>
    </source>
</evidence>
<dbReference type="InterPro" id="IPR001750">
    <property type="entry name" value="ND/Mrp_TM"/>
</dbReference>
<reference evidence="10" key="1">
    <citation type="journal article" date="2014" name="Genome Biol. Evol.">
        <title>Gene arrangement convergence, diverse intron content, and genetic code modifications in mitochondrial genomes of Sphaeropleales (Chlorophyta).</title>
        <authorList>
            <person name="Fucikova K."/>
            <person name="Lewis P.O."/>
            <person name="Gonzalez-Halphen D."/>
            <person name="Lewis L.A."/>
        </authorList>
    </citation>
    <scope>NUCLEOTIDE SEQUENCE</scope>
    <source>
        <strain evidence="10">UTEX 2309</strain>
    </source>
</reference>
<feature type="transmembrane region" description="Helical" evidence="8">
    <location>
        <begin position="646"/>
        <end position="666"/>
    </location>
</feature>
<keyword evidence="10" id="KW-0496">Mitochondrion</keyword>
<evidence type="ECO:0000256" key="3">
    <source>
        <dbReference type="ARBA" id="ARBA00022967"/>
    </source>
</evidence>
<keyword evidence="4 8" id="KW-1133">Transmembrane helix</keyword>
<dbReference type="EMBL" id="KJ845681">
    <property type="protein sequence ID" value="AIK66618.1"/>
    <property type="molecule type" value="Genomic_DNA"/>
</dbReference>
<feature type="domain" description="NADH:quinone oxidoreductase/Mrp antiporter transmembrane" evidence="9">
    <location>
        <begin position="280"/>
        <end position="350"/>
    </location>
</feature>
<dbReference type="PANTHER" id="PTHR22773">
    <property type="entry name" value="NADH DEHYDROGENASE"/>
    <property type="match status" value="1"/>
</dbReference>
<evidence type="ECO:0000259" key="9">
    <source>
        <dbReference type="Pfam" id="PF00361"/>
    </source>
</evidence>
<name>A0A076YFE5_9CHLO</name>
<gene>
    <name evidence="10" type="primary">nad2</name>
</gene>
<evidence type="ECO:0000256" key="8">
    <source>
        <dbReference type="SAM" id="Phobius"/>
    </source>
</evidence>
<keyword evidence="3" id="KW-1278">Translocase</keyword>
<feature type="transmembrane region" description="Helical" evidence="8">
    <location>
        <begin position="494"/>
        <end position="518"/>
    </location>
</feature>
<evidence type="ECO:0000313" key="10">
    <source>
        <dbReference type="EMBL" id="AIK66618.1"/>
    </source>
</evidence>
<dbReference type="GO" id="GO:0016020">
    <property type="term" value="C:membrane"/>
    <property type="evidence" value="ECO:0007669"/>
    <property type="project" value="UniProtKB-SubCell"/>
</dbReference>
<evidence type="ECO:0000256" key="6">
    <source>
        <dbReference type="ARBA" id="ARBA00023136"/>
    </source>
</evidence>
<protein>
    <submittedName>
        <fullName evidence="10">NADH dehydrogenase subunit 2</fullName>
    </submittedName>
</protein>
<feature type="region of interest" description="Disordered" evidence="7">
    <location>
        <begin position="50"/>
        <end position="75"/>
    </location>
</feature>
<evidence type="ECO:0000256" key="5">
    <source>
        <dbReference type="ARBA" id="ARBA00023027"/>
    </source>
</evidence>
<feature type="transmembrane region" description="Helical" evidence="8">
    <location>
        <begin position="213"/>
        <end position="233"/>
    </location>
</feature>
<organism evidence="10">
    <name type="scientific">Atractomorpha echinata</name>
    <dbReference type="NCBI Taxonomy" id="52677"/>
    <lineage>
        <taxon>Eukaryota</taxon>
        <taxon>Viridiplantae</taxon>
        <taxon>Chlorophyta</taxon>
        <taxon>core chlorophytes</taxon>
        <taxon>Chlorophyceae</taxon>
        <taxon>CS clade</taxon>
        <taxon>Sphaeropleales</taxon>
        <taxon>Sphaeropleaceae</taxon>
        <taxon>Atractomorpha</taxon>
    </lineage>
</organism>
<feature type="transmembrane region" description="Helical" evidence="8">
    <location>
        <begin position="605"/>
        <end position="625"/>
    </location>
</feature>
<keyword evidence="6 8" id="KW-0472">Membrane</keyword>
<keyword evidence="2 8" id="KW-0812">Transmembrane</keyword>
<feature type="transmembrane region" description="Helical" evidence="8">
    <location>
        <begin position="317"/>
        <end position="337"/>
    </location>
</feature>
<geneLocation type="mitochondrion" evidence="10"/>
<sequence>MTSLFIFWAPDLFLMCSLCLLRVYGIFIGSFRPLAALVLRTPLQKISAGRALRRTNRGPARDAHTGPGDRMGSGSGSLGSLRPWFFLNPVNLAQSHEPSAHGGPTPEIPIGPAGPFSQLHMNSLFVRWCLCAAYLCMPLAPSGPIGVPGRSLHGRSDRFAHALGLLRPLGRRSAEVPTAPAGFRGPAGDGPWRDPNSGPLYVVHWSGLFQNDFFGSIVSFILFLYAAGCFISIRGWQWSGGLWPRSGPTGHGRAPAKIVNEEALWLCCLALYGQRLLCISTDLMSMYVCLELQSFCFIVLCSLNYGSLYSVEAGRKLFLRSAFSSCLMLLGICFIYFSTGQTNCAHIRELRTVGQMADPNGSRAVYAPESDRLQGPPGQWANIPRDPVAPLYDGRTGGPDMLLWMGIWLVSRSLLWKLAVAPLHMWAADVYEGAQSHVTLLLSTLPKISVYGFWLHTWHSVCVYTWNYARCIFSGISLRVGAFGAFTQPRLKRMLAYSSIAHMGFLCMPLCSTVQGYSAGMIHLLLYLFTSLLIWSLIFTRFWRAAHGPAQMHMPQFIWDLCVNWKTMPAYSFLWAVAMMSLAGLPPVAGFLGKYALFSWSLYHGLYALIGIALLSTLISSVYYIRIIRVLYLDVPQSWSHMMPRNNTSATLVTIIMCALLILLWYSSPLSVYTHLLSL</sequence>
<evidence type="ECO:0000256" key="7">
    <source>
        <dbReference type="SAM" id="MobiDB-lite"/>
    </source>
</evidence>